<evidence type="ECO:0000256" key="8">
    <source>
        <dbReference type="HAMAP-Rule" id="MF_01309"/>
    </source>
</evidence>
<dbReference type="InterPro" id="IPR015946">
    <property type="entry name" value="KH_dom-like_a/b"/>
</dbReference>
<evidence type="ECO:0000256" key="7">
    <source>
        <dbReference type="ARBA" id="ARBA00035257"/>
    </source>
</evidence>
<dbReference type="InterPro" id="IPR036419">
    <property type="entry name" value="Ribosomal_S3_C_sf"/>
</dbReference>
<reference evidence="10 11" key="1">
    <citation type="journal article" date="2017" name="ISME J.">
        <title>Energy and carbon metabolisms in a deep terrestrial subsurface fluid microbial community.</title>
        <authorList>
            <person name="Momper L."/>
            <person name="Jungbluth S.P."/>
            <person name="Lee M.D."/>
            <person name="Amend J.P."/>
        </authorList>
    </citation>
    <scope>NUCLEOTIDE SEQUENCE [LARGE SCALE GENOMIC DNA]</scope>
    <source>
        <strain evidence="10">SURF_29</strain>
    </source>
</reference>
<keyword evidence="5 8" id="KW-0687">Ribonucleoprotein</keyword>
<dbReference type="InterPro" id="IPR009019">
    <property type="entry name" value="KH_sf_prok-type"/>
</dbReference>
<dbReference type="NCBIfam" id="TIGR01009">
    <property type="entry name" value="rpsC_bact"/>
    <property type="match status" value="1"/>
</dbReference>
<keyword evidence="2 8" id="KW-0699">rRNA-binding</keyword>
<dbReference type="EMBL" id="QZJW01000055">
    <property type="protein sequence ID" value="RJO60044.1"/>
    <property type="molecule type" value="Genomic_DNA"/>
</dbReference>
<dbReference type="PANTHER" id="PTHR11760:SF19">
    <property type="entry name" value="SMALL RIBOSOMAL SUBUNIT PROTEIN US3C"/>
    <property type="match status" value="1"/>
</dbReference>
<evidence type="ECO:0000313" key="10">
    <source>
        <dbReference type="EMBL" id="RJO60044.1"/>
    </source>
</evidence>
<name>A0A419DAC3_9BACT</name>
<organism evidence="10 11">
    <name type="scientific">candidate division WS5 bacterium</name>
    <dbReference type="NCBI Taxonomy" id="2093353"/>
    <lineage>
        <taxon>Bacteria</taxon>
        <taxon>candidate division WS5</taxon>
    </lineage>
</organism>
<comment type="function">
    <text evidence="6 8">Binds the lower part of the 30S subunit head. Binds mRNA in the 70S ribosome, positioning it for translation.</text>
</comment>
<dbReference type="HAMAP" id="MF_01309_B">
    <property type="entry name" value="Ribosomal_uS3_B"/>
    <property type="match status" value="1"/>
</dbReference>
<dbReference type="PROSITE" id="PS50823">
    <property type="entry name" value="KH_TYPE_2"/>
    <property type="match status" value="1"/>
</dbReference>
<dbReference type="InterPro" id="IPR004044">
    <property type="entry name" value="KH_dom_type_2"/>
</dbReference>
<dbReference type="Gene3D" id="3.30.1140.32">
    <property type="entry name" value="Ribosomal protein S3, C-terminal domain"/>
    <property type="match status" value="1"/>
</dbReference>
<dbReference type="Pfam" id="PF07650">
    <property type="entry name" value="KH_2"/>
    <property type="match status" value="1"/>
</dbReference>
<evidence type="ECO:0000259" key="9">
    <source>
        <dbReference type="PROSITE" id="PS50823"/>
    </source>
</evidence>
<feature type="domain" description="KH type-2" evidence="9">
    <location>
        <begin position="38"/>
        <end position="108"/>
    </location>
</feature>
<dbReference type="CDD" id="cd02412">
    <property type="entry name" value="KH-II_30S_S3"/>
    <property type="match status" value="1"/>
</dbReference>
<comment type="subunit">
    <text evidence="8">Part of the 30S ribosomal subunit. Forms a tight complex with proteins S10 and S14.</text>
</comment>
<dbReference type="Proteomes" id="UP000285655">
    <property type="component" value="Unassembled WGS sequence"/>
</dbReference>
<gene>
    <name evidence="8" type="primary">rpsC</name>
    <name evidence="10" type="ORF">C4544_06795</name>
</gene>
<dbReference type="GO" id="GO:0022627">
    <property type="term" value="C:cytosolic small ribosomal subunit"/>
    <property type="evidence" value="ECO:0007669"/>
    <property type="project" value="TreeGrafter"/>
</dbReference>
<keyword evidence="4 8" id="KW-0689">Ribosomal protein</keyword>
<dbReference type="InterPro" id="IPR005704">
    <property type="entry name" value="Ribosomal_uS3_bac-typ"/>
</dbReference>
<evidence type="ECO:0000256" key="3">
    <source>
        <dbReference type="ARBA" id="ARBA00022884"/>
    </source>
</evidence>
<comment type="caution">
    <text evidence="10">The sequence shown here is derived from an EMBL/GenBank/DDBJ whole genome shotgun (WGS) entry which is preliminary data.</text>
</comment>
<evidence type="ECO:0000256" key="5">
    <source>
        <dbReference type="ARBA" id="ARBA00023274"/>
    </source>
</evidence>
<dbReference type="InterPro" id="IPR004087">
    <property type="entry name" value="KH_dom"/>
</dbReference>
<dbReference type="Gene3D" id="3.30.300.20">
    <property type="match status" value="1"/>
</dbReference>
<dbReference type="PANTHER" id="PTHR11760">
    <property type="entry name" value="30S/40S RIBOSOMAL PROTEIN S3"/>
    <property type="match status" value="1"/>
</dbReference>
<evidence type="ECO:0000313" key="11">
    <source>
        <dbReference type="Proteomes" id="UP000285655"/>
    </source>
</evidence>
<sequence>MGHKVSPISFRLQVSKDWASKWYSDKEYAKYLHEDIKLRKYIMNNLGRKAGVAKTEIERNANQVSVNIHTSRPGVLIGRGGAGAIELKKNLQKLIKSQLKDINIEEVRTPEVNPKLIADTIASQLERRMAYKRTVKQAVDKALKGGAKGVKVMVSGRLNGAEIARREFTSEGKIPLQTIRADIAYGTSRANTTYGVIGIKVWIYMGGVTKNRTGEK</sequence>
<dbReference type="AlphaFoldDB" id="A0A419DAC3"/>
<comment type="similarity">
    <text evidence="1 8">Belongs to the universal ribosomal protein uS3 family.</text>
</comment>
<dbReference type="GO" id="GO:0003735">
    <property type="term" value="F:structural constituent of ribosome"/>
    <property type="evidence" value="ECO:0007669"/>
    <property type="project" value="InterPro"/>
</dbReference>
<proteinExistence type="inferred from homology"/>
<dbReference type="SUPFAM" id="SSF54814">
    <property type="entry name" value="Prokaryotic type KH domain (KH-domain type II)"/>
    <property type="match status" value="1"/>
</dbReference>
<evidence type="ECO:0000256" key="6">
    <source>
        <dbReference type="ARBA" id="ARBA00024998"/>
    </source>
</evidence>
<dbReference type="GO" id="GO:0003729">
    <property type="term" value="F:mRNA binding"/>
    <property type="evidence" value="ECO:0007669"/>
    <property type="project" value="UniProtKB-UniRule"/>
</dbReference>
<dbReference type="SMART" id="SM00322">
    <property type="entry name" value="KH"/>
    <property type="match status" value="1"/>
</dbReference>
<dbReference type="InterPro" id="IPR001351">
    <property type="entry name" value="Ribosomal_uS3_C"/>
</dbReference>
<protein>
    <recommendedName>
        <fullName evidence="7 8">Small ribosomal subunit protein uS3</fullName>
    </recommendedName>
</protein>
<dbReference type="InterPro" id="IPR057258">
    <property type="entry name" value="Ribosomal_uS3"/>
</dbReference>
<dbReference type="SUPFAM" id="SSF54821">
    <property type="entry name" value="Ribosomal protein S3 C-terminal domain"/>
    <property type="match status" value="1"/>
</dbReference>
<dbReference type="GO" id="GO:0006412">
    <property type="term" value="P:translation"/>
    <property type="evidence" value="ECO:0007669"/>
    <property type="project" value="UniProtKB-UniRule"/>
</dbReference>
<dbReference type="Pfam" id="PF00189">
    <property type="entry name" value="Ribosomal_S3_C"/>
    <property type="match status" value="1"/>
</dbReference>
<dbReference type="FunFam" id="3.30.300.20:FF:000001">
    <property type="entry name" value="30S ribosomal protein S3"/>
    <property type="match status" value="1"/>
</dbReference>
<evidence type="ECO:0000256" key="1">
    <source>
        <dbReference type="ARBA" id="ARBA00010761"/>
    </source>
</evidence>
<accession>A0A419DAC3</accession>
<evidence type="ECO:0000256" key="4">
    <source>
        <dbReference type="ARBA" id="ARBA00022980"/>
    </source>
</evidence>
<keyword evidence="3 8" id="KW-0694">RNA-binding</keyword>
<evidence type="ECO:0000256" key="2">
    <source>
        <dbReference type="ARBA" id="ARBA00022730"/>
    </source>
</evidence>
<dbReference type="GO" id="GO:0019843">
    <property type="term" value="F:rRNA binding"/>
    <property type="evidence" value="ECO:0007669"/>
    <property type="project" value="UniProtKB-UniRule"/>
</dbReference>